<keyword evidence="3" id="KW-1185">Reference proteome</keyword>
<name>A0AA39YDE2_9PEZI</name>
<gene>
    <name evidence="2" type="ORF">B0T16DRAFT_492059</name>
</gene>
<comment type="caution">
    <text evidence="2">The sequence shown here is derived from an EMBL/GenBank/DDBJ whole genome shotgun (WGS) entry which is preliminary data.</text>
</comment>
<dbReference type="EMBL" id="JAULSV010000003">
    <property type="protein sequence ID" value="KAK0649422.1"/>
    <property type="molecule type" value="Genomic_DNA"/>
</dbReference>
<accession>A0AA39YDE2</accession>
<proteinExistence type="predicted"/>
<dbReference type="SUPFAM" id="SSF82171">
    <property type="entry name" value="DPP6 N-terminal domain-like"/>
    <property type="match status" value="1"/>
</dbReference>
<evidence type="ECO:0000256" key="1">
    <source>
        <dbReference type="SAM" id="MobiDB-lite"/>
    </source>
</evidence>
<dbReference type="AlphaFoldDB" id="A0AA39YDE2"/>
<feature type="region of interest" description="Disordered" evidence="1">
    <location>
        <begin position="457"/>
        <end position="478"/>
    </location>
</feature>
<protein>
    <submittedName>
        <fullName evidence="2">Uncharacterized protein</fullName>
    </submittedName>
</protein>
<sequence length="632" mass="69845">MAKEISGFFLRHLQVMLWIEASFVLEPFFDASDLSQQSFKRWQNDVGEILKLDNLDSIPSDIRDCLSDLEELCGDMTELLGDWVQQLREDPSAIWGDIAIFSKSRFLASTTAGSVESLAPTLEKEQPGTITQAVKPTFSVSMCSSDATLLAVLSIFPPEGFRLGWENNLSIPCTPRDVQRGSRSPPAIVSLTDVAAGWLATYEVFSLNAVRSHSLSLNTIALGEMDVRTHLETNLRLSMLRRWKCEFPLTISPDLNSCSILDKIIYFSPGRIHQEATLPLASLLLQQQQHPVELKNLGQESRYAYQIFWSPDSLWFALVVDHISIASVTVALFSSRNIADNPELSLVSSVVGAVLWSGNVSDLQFHPSEALLLFRVHEDVYLWPFELHPGHHSITPFRSFRAAVIEFPDKAMHGWNLKLGFSHDGLHLAIYYPGRAWPSLSPLPSAYFTRGMTKRKRDQIDYDDNETPSKRPRSPAPLAGTGALAITSILNNPLQLSSEAPISAVATTCGEGNSSLTMLTTSTADKYSARRRGEISILKWHDGGESSVTLAKLPNSLPIEHASVRLGLPYNLSESLDQPVPGYSIIVTQKPVTVHESDDATMGLRLPIVLRKDARALKVEIVCSKADTGNPA</sequence>
<evidence type="ECO:0000313" key="2">
    <source>
        <dbReference type="EMBL" id="KAK0649422.1"/>
    </source>
</evidence>
<organism evidence="2 3">
    <name type="scientific">Cercophora newfieldiana</name>
    <dbReference type="NCBI Taxonomy" id="92897"/>
    <lineage>
        <taxon>Eukaryota</taxon>
        <taxon>Fungi</taxon>
        <taxon>Dikarya</taxon>
        <taxon>Ascomycota</taxon>
        <taxon>Pezizomycotina</taxon>
        <taxon>Sordariomycetes</taxon>
        <taxon>Sordariomycetidae</taxon>
        <taxon>Sordariales</taxon>
        <taxon>Lasiosphaeriaceae</taxon>
        <taxon>Cercophora</taxon>
    </lineage>
</organism>
<evidence type="ECO:0000313" key="3">
    <source>
        <dbReference type="Proteomes" id="UP001174936"/>
    </source>
</evidence>
<reference evidence="2" key="1">
    <citation type="submission" date="2023-06" db="EMBL/GenBank/DDBJ databases">
        <title>Genome-scale phylogeny and comparative genomics of the fungal order Sordariales.</title>
        <authorList>
            <consortium name="Lawrence Berkeley National Laboratory"/>
            <person name="Hensen N."/>
            <person name="Bonometti L."/>
            <person name="Westerberg I."/>
            <person name="Brannstrom I.O."/>
            <person name="Guillou S."/>
            <person name="Cros-Aarteil S."/>
            <person name="Calhoun S."/>
            <person name="Haridas S."/>
            <person name="Kuo A."/>
            <person name="Mondo S."/>
            <person name="Pangilinan J."/>
            <person name="Riley R."/>
            <person name="Labutti K."/>
            <person name="Andreopoulos B."/>
            <person name="Lipzen A."/>
            <person name="Chen C."/>
            <person name="Yanf M."/>
            <person name="Daum C."/>
            <person name="Ng V."/>
            <person name="Clum A."/>
            <person name="Steindorff A."/>
            <person name="Ohm R."/>
            <person name="Martin F."/>
            <person name="Silar P."/>
            <person name="Natvig D."/>
            <person name="Lalanne C."/>
            <person name="Gautier V."/>
            <person name="Ament-Velasquez S.L."/>
            <person name="Kruys A."/>
            <person name="Hutchinson M.I."/>
            <person name="Powell A.J."/>
            <person name="Barry K."/>
            <person name="Miller A.N."/>
            <person name="Grigoriev I.V."/>
            <person name="Debuchy R."/>
            <person name="Gladieux P."/>
            <person name="Thoren M.H."/>
            <person name="Johannesson H."/>
        </authorList>
    </citation>
    <scope>NUCLEOTIDE SEQUENCE</scope>
    <source>
        <strain evidence="2">SMH2532-1</strain>
    </source>
</reference>
<dbReference type="Proteomes" id="UP001174936">
    <property type="component" value="Unassembled WGS sequence"/>
</dbReference>